<dbReference type="InterPro" id="IPR032875">
    <property type="entry name" value="Succ_CoA_lig_flav_dom"/>
</dbReference>
<dbReference type="SUPFAM" id="SSF52210">
    <property type="entry name" value="Succinyl-CoA synthetase domains"/>
    <property type="match status" value="2"/>
</dbReference>
<keyword evidence="6" id="KW-0808">Transferase</keyword>
<keyword evidence="7" id="KW-1185">Reference proteome</keyword>
<keyword evidence="2" id="KW-0547">Nucleotide-binding</keyword>
<organism evidence="6 7">
    <name type="scientific">Paraburkholderia ultramafica</name>
    <dbReference type="NCBI Taxonomy" id="1544867"/>
    <lineage>
        <taxon>Bacteria</taxon>
        <taxon>Pseudomonadati</taxon>
        <taxon>Pseudomonadota</taxon>
        <taxon>Betaproteobacteria</taxon>
        <taxon>Burkholderiales</taxon>
        <taxon>Burkholderiaceae</taxon>
        <taxon>Paraburkholderia</taxon>
    </lineage>
</organism>
<evidence type="ECO:0000256" key="3">
    <source>
        <dbReference type="ARBA" id="ARBA00022840"/>
    </source>
</evidence>
<dbReference type="InterPro" id="IPR016181">
    <property type="entry name" value="Acyl_CoA_acyltransferase"/>
</dbReference>
<gene>
    <name evidence="6" type="primary">pat</name>
    <name evidence="6" type="ORF">LMG28614_04643</name>
</gene>
<dbReference type="Pfam" id="PF13380">
    <property type="entry name" value="CoA_binding_2"/>
    <property type="match status" value="1"/>
</dbReference>
<evidence type="ECO:0000313" key="7">
    <source>
        <dbReference type="Proteomes" id="UP000494365"/>
    </source>
</evidence>
<evidence type="ECO:0000313" key="6">
    <source>
        <dbReference type="EMBL" id="CAB3797764.1"/>
    </source>
</evidence>
<dbReference type="PANTHER" id="PTHR43334">
    <property type="entry name" value="ACETATE--COA LIGASE [ADP-FORMING]"/>
    <property type="match status" value="1"/>
</dbReference>
<protein>
    <submittedName>
        <fullName evidence="6">Peptidyl-lysine N-acetyltransferase Pat</fullName>
        <ecNumber evidence="6">2.3.1.-</ecNumber>
    </submittedName>
</protein>
<sequence length="822" mass="87333">MTVRNLDALFRPKSVAVIGASERPGSTGAMVWARVLEGGFGGPLWPVNPKYKTLGGHAVIGDAGDLPQAPSVALICTPPDTWPAIIHKLGGLGTRAAIIVGEVRRDADRLAVRHALSAARPHLLRIVGPGSLGVVSPALRAHLGAPSCTVKAGGVAWVSQSNALTNAVLGWAHARGLGFSHAVALGDEADVDAGDVLDYLASDPGTRAILLELDSVRAARKFMSAARAAARNKPVLALRSGRADPADALYSAAFRRAGMVRVDALDDLLDEVETLGVGRVAAGATATLITSDRGLATLACDAFAAAGGMLAPWPAEASDALLQALPHAVGGNPLRLGDDARPEHFGTALKLLAEHRSTGTAFVVHASTHGAPVGEVAQALIANQRFAYRGLLACFFGGLDAATRDALHAQGIPVHTTPQRLARAFARLVDYRMGRELLMQTPEGLPAQIPETVDAAQAQACAALAAGEHELTGEAAARFLERFGLTVETQGRPTAQAPDAAPTKPLPAADRTEDNAEPSRKPVVDIAIELHDDDNFGPVFHFTVPSVDGVSEALRVYGLPPLNPVLARDLVTRSYYARLVAPEPTLAALTALSQTVCEVRQIVGLTLTFRVYSDQVTVVDPTLRLGAQRSRLAIVPYPRRFEETLDWQGLRVTVRPIRPEDEAAHHDFVESMTPEDLRLRFFGAVGSFDHSQLARMTQIDYDREMALIATVASEEGFTRTLGVVRAVADPDNETAEFAVTVRSDQKGRRLGQLLMDRIIKYARARGTHWLVGEALRENTAMIALAKACGFTITRTEDPGVVGFRLALDEPAEPGAQAPRQGS</sequence>
<dbReference type="InterPro" id="IPR003781">
    <property type="entry name" value="CoA-bd"/>
</dbReference>
<dbReference type="SMART" id="SM00881">
    <property type="entry name" value="CoA_binding"/>
    <property type="match status" value="1"/>
</dbReference>
<dbReference type="Gene3D" id="3.30.470.20">
    <property type="entry name" value="ATP-grasp fold, B domain"/>
    <property type="match status" value="1"/>
</dbReference>
<dbReference type="EMBL" id="CADIKK010000023">
    <property type="protein sequence ID" value="CAB3797764.1"/>
    <property type="molecule type" value="Genomic_DNA"/>
</dbReference>
<dbReference type="Gene3D" id="3.40.630.30">
    <property type="match status" value="1"/>
</dbReference>
<evidence type="ECO:0000256" key="4">
    <source>
        <dbReference type="SAM" id="MobiDB-lite"/>
    </source>
</evidence>
<dbReference type="InterPro" id="IPR036291">
    <property type="entry name" value="NAD(P)-bd_dom_sf"/>
</dbReference>
<dbReference type="InterPro" id="IPR000182">
    <property type="entry name" value="GNAT_dom"/>
</dbReference>
<dbReference type="Pfam" id="PF00583">
    <property type="entry name" value="Acetyltransf_1"/>
    <property type="match status" value="1"/>
</dbReference>
<dbReference type="GO" id="GO:0016747">
    <property type="term" value="F:acyltransferase activity, transferring groups other than amino-acyl groups"/>
    <property type="evidence" value="ECO:0007669"/>
    <property type="project" value="InterPro"/>
</dbReference>
<dbReference type="GO" id="GO:0016874">
    <property type="term" value="F:ligase activity"/>
    <property type="evidence" value="ECO:0007669"/>
    <property type="project" value="UniProtKB-KW"/>
</dbReference>
<accession>A0A6S7BFE3</accession>
<dbReference type="Proteomes" id="UP000494365">
    <property type="component" value="Unassembled WGS sequence"/>
</dbReference>
<keyword evidence="1" id="KW-0436">Ligase</keyword>
<reference evidence="6 7" key="1">
    <citation type="submission" date="2020-04" db="EMBL/GenBank/DDBJ databases">
        <authorList>
            <person name="De Canck E."/>
        </authorList>
    </citation>
    <scope>NUCLEOTIDE SEQUENCE [LARGE SCALE GENOMIC DNA]</scope>
    <source>
        <strain evidence="6 7">LMG 28614</strain>
    </source>
</reference>
<feature type="domain" description="N-acetyltransferase" evidence="5">
    <location>
        <begin position="652"/>
        <end position="810"/>
    </location>
</feature>
<keyword evidence="6" id="KW-0012">Acyltransferase</keyword>
<dbReference type="InterPro" id="IPR016102">
    <property type="entry name" value="Succinyl-CoA_synth-like"/>
</dbReference>
<dbReference type="EC" id="2.3.1.-" evidence="6"/>
<proteinExistence type="predicted"/>
<evidence type="ECO:0000256" key="1">
    <source>
        <dbReference type="ARBA" id="ARBA00022598"/>
    </source>
</evidence>
<dbReference type="Pfam" id="PF13607">
    <property type="entry name" value="Succ_CoA_lig"/>
    <property type="match status" value="1"/>
</dbReference>
<dbReference type="SUPFAM" id="SSF51735">
    <property type="entry name" value="NAD(P)-binding Rossmann-fold domains"/>
    <property type="match status" value="1"/>
</dbReference>
<evidence type="ECO:0000259" key="5">
    <source>
        <dbReference type="PROSITE" id="PS51186"/>
    </source>
</evidence>
<dbReference type="SUPFAM" id="SSF55729">
    <property type="entry name" value="Acyl-CoA N-acyltransferases (Nat)"/>
    <property type="match status" value="1"/>
</dbReference>
<dbReference type="PROSITE" id="PS51186">
    <property type="entry name" value="GNAT"/>
    <property type="match status" value="1"/>
</dbReference>
<feature type="region of interest" description="Disordered" evidence="4">
    <location>
        <begin position="490"/>
        <end position="520"/>
    </location>
</feature>
<dbReference type="PANTHER" id="PTHR43334:SF1">
    <property type="entry name" value="3-HYDROXYPROPIONATE--COA LIGASE [ADP-FORMING]"/>
    <property type="match status" value="1"/>
</dbReference>
<dbReference type="AlphaFoldDB" id="A0A6S7BFE3"/>
<keyword evidence="3" id="KW-0067">ATP-binding</keyword>
<dbReference type="GO" id="GO:0005524">
    <property type="term" value="F:ATP binding"/>
    <property type="evidence" value="ECO:0007669"/>
    <property type="project" value="UniProtKB-KW"/>
</dbReference>
<dbReference type="Gene3D" id="3.40.50.720">
    <property type="entry name" value="NAD(P)-binding Rossmann-like Domain"/>
    <property type="match status" value="1"/>
</dbReference>
<evidence type="ECO:0000256" key="2">
    <source>
        <dbReference type="ARBA" id="ARBA00022741"/>
    </source>
</evidence>
<dbReference type="InterPro" id="IPR051538">
    <property type="entry name" value="Acyl-CoA_Synth/Transferase"/>
</dbReference>
<feature type="compositionally biased region" description="Basic and acidic residues" evidence="4">
    <location>
        <begin position="510"/>
        <end position="520"/>
    </location>
</feature>
<dbReference type="RefSeq" id="WP_175151738.1">
    <property type="nucleotide sequence ID" value="NZ_CADIKK010000023.1"/>
</dbReference>
<name>A0A6S7BFE3_9BURK</name>
<dbReference type="Gene3D" id="3.40.50.261">
    <property type="entry name" value="Succinyl-CoA synthetase domains"/>
    <property type="match status" value="2"/>
</dbReference>